<evidence type="ECO:0000313" key="2">
    <source>
        <dbReference type="Proteomes" id="UP001049176"/>
    </source>
</evidence>
<gene>
    <name evidence="1" type="ORF">E1B28_004854</name>
</gene>
<sequence length="181" mass="19972">MGFQKCMVLVNLPGVTTKNISTFRSNQYILQAGVAKVDIAIYWEEYGLDSTPPFRDTSLLNAGYTYEYVSPENLKLPGASVVNRYLSPDGPAYKALVLNWVQNTTLDAARQILEYTQNGFPVVLNTLVSNGLPGIDVNGTRSQEVHDLMAQLLTLPTVKLVQDEPSISSVLHRQHCPISSD</sequence>
<dbReference type="AlphaFoldDB" id="A0A9P8ADE4"/>
<accession>A0A9P8ADE4</accession>
<dbReference type="Proteomes" id="UP001049176">
    <property type="component" value="Chromosome 2"/>
</dbReference>
<keyword evidence="2" id="KW-1185">Reference proteome</keyword>
<comment type="caution">
    <text evidence="1">The sequence shown here is derived from an EMBL/GenBank/DDBJ whole genome shotgun (WGS) entry which is preliminary data.</text>
</comment>
<proteinExistence type="predicted"/>
<name>A0A9P8ADE4_9AGAR</name>
<dbReference type="OrthoDB" id="2588159at2759"/>
<protein>
    <submittedName>
        <fullName evidence="1">Uncharacterized protein</fullName>
    </submittedName>
</protein>
<reference evidence="1" key="1">
    <citation type="journal article" date="2021" name="Genome Biol. Evol.">
        <title>The assembled and annotated genome of the fairy-ring fungus Marasmius oreades.</title>
        <authorList>
            <person name="Hiltunen M."/>
            <person name="Ament-Velasquez S.L."/>
            <person name="Johannesson H."/>
        </authorList>
    </citation>
    <scope>NUCLEOTIDE SEQUENCE</scope>
    <source>
        <strain evidence="1">03SP1</strain>
    </source>
</reference>
<dbReference type="EMBL" id="CM032182">
    <property type="protein sequence ID" value="KAG7097512.1"/>
    <property type="molecule type" value="Genomic_DNA"/>
</dbReference>
<organism evidence="1 2">
    <name type="scientific">Marasmius oreades</name>
    <name type="common">fairy-ring Marasmius</name>
    <dbReference type="NCBI Taxonomy" id="181124"/>
    <lineage>
        <taxon>Eukaryota</taxon>
        <taxon>Fungi</taxon>
        <taxon>Dikarya</taxon>
        <taxon>Basidiomycota</taxon>
        <taxon>Agaricomycotina</taxon>
        <taxon>Agaricomycetes</taxon>
        <taxon>Agaricomycetidae</taxon>
        <taxon>Agaricales</taxon>
        <taxon>Marasmiineae</taxon>
        <taxon>Marasmiaceae</taxon>
        <taxon>Marasmius</taxon>
    </lineage>
</organism>
<dbReference type="RefSeq" id="XP_043013982.1">
    <property type="nucleotide sequence ID" value="XM_043149376.1"/>
</dbReference>
<dbReference type="GeneID" id="66073930"/>
<dbReference type="KEGG" id="more:E1B28_004854"/>
<evidence type="ECO:0000313" key="1">
    <source>
        <dbReference type="EMBL" id="KAG7097512.1"/>
    </source>
</evidence>